<organism evidence="1 2">
    <name type="scientific">Eumeta variegata</name>
    <name type="common">Bagworm moth</name>
    <name type="synonym">Eumeta japonica</name>
    <dbReference type="NCBI Taxonomy" id="151549"/>
    <lineage>
        <taxon>Eukaryota</taxon>
        <taxon>Metazoa</taxon>
        <taxon>Ecdysozoa</taxon>
        <taxon>Arthropoda</taxon>
        <taxon>Hexapoda</taxon>
        <taxon>Insecta</taxon>
        <taxon>Pterygota</taxon>
        <taxon>Neoptera</taxon>
        <taxon>Endopterygota</taxon>
        <taxon>Lepidoptera</taxon>
        <taxon>Glossata</taxon>
        <taxon>Ditrysia</taxon>
        <taxon>Tineoidea</taxon>
        <taxon>Psychidae</taxon>
        <taxon>Oiketicinae</taxon>
        <taxon>Eumeta</taxon>
    </lineage>
</organism>
<gene>
    <name evidence="1" type="ORF">EVAR_25234_1</name>
</gene>
<evidence type="ECO:0000313" key="2">
    <source>
        <dbReference type="Proteomes" id="UP000299102"/>
    </source>
</evidence>
<protein>
    <submittedName>
        <fullName evidence="1">Uncharacterized protein</fullName>
    </submittedName>
</protein>
<keyword evidence="2" id="KW-1185">Reference proteome</keyword>
<evidence type="ECO:0000313" key="1">
    <source>
        <dbReference type="EMBL" id="GBP50537.1"/>
    </source>
</evidence>
<reference evidence="1 2" key="1">
    <citation type="journal article" date="2019" name="Commun. Biol.">
        <title>The bagworm genome reveals a unique fibroin gene that provides high tensile strength.</title>
        <authorList>
            <person name="Kono N."/>
            <person name="Nakamura H."/>
            <person name="Ohtoshi R."/>
            <person name="Tomita M."/>
            <person name="Numata K."/>
            <person name="Arakawa K."/>
        </authorList>
    </citation>
    <scope>NUCLEOTIDE SEQUENCE [LARGE SCALE GENOMIC DNA]</scope>
</reference>
<proteinExistence type="predicted"/>
<dbReference type="AlphaFoldDB" id="A0A4C1WK58"/>
<dbReference type="EMBL" id="BGZK01000567">
    <property type="protein sequence ID" value="GBP50537.1"/>
    <property type="molecule type" value="Genomic_DNA"/>
</dbReference>
<comment type="caution">
    <text evidence="1">The sequence shown here is derived from an EMBL/GenBank/DDBJ whole genome shotgun (WGS) entry which is preliminary data.</text>
</comment>
<dbReference type="Proteomes" id="UP000299102">
    <property type="component" value="Unassembled WGS sequence"/>
</dbReference>
<accession>A0A4C1WK58</accession>
<name>A0A4C1WK58_EUMVA</name>
<sequence>MSSCYVYTCPFGFFVRSRPETHSWFYVDNSGIGRFVPSSRVVTVRVTEMMRPAPRLSETSHTFEVMDGWKELYSDAREVCPEIKSETRKVSEEPECPASYRVCTSKWRRVGHTALSADHRRKREVLEAFDGLSPGGLDPVGTAGRRRLQAVEDRTACYKGAHLRNGHEPPLTVGRN</sequence>